<dbReference type="GO" id="GO:0003677">
    <property type="term" value="F:DNA binding"/>
    <property type="evidence" value="ECO:0007669"/>
    <property type="project" value="UniProtKB-KW"/>
</dbReference>
<dbReference type="GO" id="GO:0004386">
    <property type="term" value="F:helicase activity"/>
    <property type="evidence" value="ECO:0007669"/>
    <property type="project" value="UniProtKB-KW"/>
</dbReference>
<dbReference type="GO" id="GO:0005524">
    <property type="term" value="F:ATP binding"/>
    <property type="evidence" value="ECO:0007669"/>
    <property type="project" value="UniProtKB-KW"/>
</dbReference>
<dbReference type="Gene3D" id="3.40.50.300">
    <property type="entry name" value="P-loop containing nucleotide triphosphate hydrolases"/>
    <property type="match status" value="2"/>
</dbReference>
<dbReference type="SUPFAM" id="SSF52540">
    <property type="entry name" value="P-loop containing nucleoside triphosphate hydrolases"/>
    <property type="match status" value="1"/>
</dbReference>
<dbReference type="GO" id="GO:0006281">
    <property type="term" value="P:DNA repair"/>
    <property type="evidence" value="ECO:0007669"/>
    <property type="project" value="UniProtKB-KW"/>
</dbReference>
<proteinExistence type="inferred from homology"/>
<evidence type="ECO:0000256" key="3">
    <source>
        <dbReference type="ARBA" id="ARBA00022801"/>
    </source>
</evidence>
<evidence type="ECO:0000256" key="8">
    <source>
        <dbReference type="ARBA" id="ARBA00023235"/>
    </source>
</evidence>
<evidence type="ECO:0000256" key="1">
    <source>
        <dbReference type="ARBA" id="ARBA00022741"/>
    </source>
</evidence>
<dbReference type="PROSITE" id="PS51192">
    <property type="entry name" value="HELICASE_ATP_BIND_1"/>
    <property type="match status" value="1"/>
</dbReference>
<gene>
    <name evidence="12" type="primary">lhr</name>
</gene>
<keyword evidence="3" id="KW-0378">Hydrolase</keyword>
<dbReference type="Pfam" id="PF00271">
    <property type="entry name" value="Helicase_C"/>
    <property type="match status" value="1"/>
</dbReference>
<dbReference type="Pfam" id="PF00270">
    <property type="entry name" value="DEAD"/>
    <property type="match status" value="1"/>
</dbReference>
<name>A0A075GNI8_9EURY</name>
<organism evidence="12">
    <name type="scientific">uncultured marine group II/III euryarchaeote KM3_185_B03</name>
    <dbReference type="NCBI Taxonomy" id="1457948"/>
    <lineage>
        <taxon>Archaea</taxon>
        <taxon>Methanobacteriati</taxon>
        <taxon>Methanobacteriota</taxon>
        <taxon>environmental samples</taxon>
    </lineage>
</organism>
<accession>A0A075GNI8</accession>
<dbReference type="Pfam" id="PF19306">
    <property type="entry name" value="WHD_Lhr"/>
    <property type="match status" value="1"/>
</dbReference>
<reference evidence="12" key="1">
    <citation type="journal article" date="2014" name="Genome Biol. Evol.">
        <title>Pangenome evidence for extensive interdomain horizontal transfer affecting lineage core and shell genes in uncultured planktonic thaumarchaeota and euryarchaeota.</title>
        <authorList>
            <person name="Deschamps P."/>
            <person name="Zivanovic Y."/>
            <person name="Moreira D."/>
            <person name="Rodriguez-Valera F."/>
            <person name="Lopez-Garcia P."/>
        </authorList>
    </citation>
    <scope>NUCLEOTIDE SEQUENCE</scope>
</reference>
<dbReference type="SMART" id="SM00487">
    <property type="entry name" value="DEXDc"/>
    <property type="match status" value="1"/>
</dbReference>
<dbReference type="InterPro" id="IPR027417">
    <property type="entry name" value="P-loop_NTPase"/>
</dbReference>
<dbReference type="AlphaFoldDB" id="A0A075GNI8"/>
<dbReference type="InterPro" id="IPR045628">
    <property type="entry name" value="Lhr_WH_dom"/>
</dbReference>
<dbReference type="SMART" id="SM00490">
    <property type="entry name" value="HELICc"/>
    <property type="match status" value="1"/>
</dbReference>
<evidence type="ECO:0000256" key="4">
    <source>
        <dbReference type="ARBA" id="ARBA00022806"/>
    </source>
</evidence>
<keyword evidence="4 12" id="KW-0347">Helicase</keyword>
<evidence type="ECO:0000259" key="10">
    <source>
        <dbReference type="PROSITE" id="PS51192"/>
    </source>
</evidence>
<keyword evidence="8" id="KW-0413">Isomerase</keyword>
<keyword evidence="7" id="KW-0234">DNA repair</keyword>
<dbReference type="GO" id="GO:0016887">
    <property type="term" value="F:ATP hydrolysis activity"/>
    <property type="evidence" value="ECO:0007669"/>
    <property type="project" value="TreeGrafter"/>
</dbReference>
<keyword evidence="6" id="KW-0238">DNA-binding</keyword>
<dbReference type="PANTHER" id="PTHR47962:SF5">
    <property type="entry name" value="ATP-DEPENDENT HELICASE LHR-RELATED"/>
    <property type="match status" value="1"/>
</dbReference>
<feature type="domain" description="Helicase C-terminal" evidence="11">
    <location>
        <begin position="237"/>
        <end position="390"/>
    </location>
</feature>
<dbReference type="Pfam" id="PF08494">
    <property type="entry name" value="DEAD_assoc"/>
    <property type="match status" value="1"/>
</dbReference>
<dbReference type="GO" id="GO:0140097">
    <property type="term" value="F:catalytic activity, acting on DNA"/>
    <property type="evidence" value="ECO:0007669"/>
    <property type="project" value="UniProtKB-ARBA"/>
</dbReference>
<evidence type="ECO:0000256" key="6">
    <source>
        <dbReference type="ARBA" id="ARBA00023125"/>
    </source>
</evidence>
<evidence type="ECO:0000256" key="2">
    <source>
        <dbReference type="ARBA" id="ARBA00022763"/>
    </source>
</evidence>
<protein>
    <submittedName>
        <fullName evidence="12">DEAD/DEAH box helicase domain-containing protein (Lhr)</fullName>
    </submittedName>
</protein>
<evidence type="ECO:0000259" key="11">
    <source>
        <dbReference type="PROSITE" id="PS51194"/>
    </source>
</evidence>
<dbReference type="EMBL" id="KF900743">
    <property type="protein sequence ID" value="AIF05551.1"/>
    <property type="molecule type" value="Genomic_DNA"/>
</dbReference>
<dbReference type="InterPro" id="IPR014001">
    <property type="entry name" value="Helicase_ATP-bd"/>
</dbReference>
<evidence type="ECO:0000256" key="9">
    <source>
        <dbReference type="ARBA" id="ARBA00093467"/>
    </source>
</evidence>
<dbReference type="InterPro" id="IPR011545">
    <property type="entry name" value="DEAD/DEAH_box_helicase_dom"/>
</dbReference>
<dbReference type="InterPro" id="IPR017170">
    <property type="entry name" value="Lhr-like"/>
</dbReference>
<comment type="similarity">
    <text evidence="9">Belongs to the Lhr helicase family. Lhr-Core subfamily.</text>
</comment>
<dbReference type="PROSITE" id="PS51194">
    <property type="entry name" value="HELICASE_CTER"/>
    <property type="match status" value="1"/>
</dbReference>
<feature type="domain" description="Helicase ATP-binding" evidence="10">
    <location>
        <begin position="27"/>
        <end position="203"/>
    </location>
</feature>
<keyword evidence="5" id="KW-0067">ATP-binding</keyword>
<dbReference type="PIRSF" id="PIRSF037307">
    <property type="entry name" value="Lhr-like_helic_prd"/>
    <property type="match status" value="1"/>
</dbReference>
<dbReference type="PANTHER" id="PTHR47962">
    <property type="entry name" value="ATP-DEPENDENT HELICASE LHR-RELATED-RELATED"/>
    <property type="match status" value="1"/>
</dbReference>
<keyword evidence="1" id="KW-0547">Nucleotide-binding</keyword>
<evidence type="ECO:0000256" key="5">
    <source>
        <dbReference type="ARBA" id="ARBA00022840"/>
    </source>
</evidence>
<dbReference type="InterPro" id="IPR013701">
    <property type="entry name" value="Lhr-like_DEAD/DEAH_assoc"/>
</dbReference>
<evidence type="ECO:0000313" key="12">
    <source>
        <dbReference type="EMBL" id="AIF05551.1"/>
    </source>
</evidence>
<evidence type="ECO:0000256" key="7">
    <source>
        <dbReference type="ARBA" id="ARBA00023204"/>
    </source>
</evidence>
<sequence>MKLDPRLRAALESRGLAEPTPAQSAAWPPIASGKHTLLIAPTGVGKTEAAVVPLLDALLREPAQPIAVLYITPLRSLNRDMLRRLKGFGEELDLPVAVRHGDTSQKERNRQSRHPAQLLVTTPETLQIMLSGKRLRTHLAQVRAVVIDEVHELASSERGAQLSLALERLALLAGEFQRIGLSATVGTPGEVAGFLGGDRPVEIVAPAIVRKMDLQVVSPQPDDADEILSDELCWEPQRIAALRYCADAAADRPTLLFVNTRDTAEALGVRWRMWQPEAPIMVHHGSLSRDVRIEAEEGYRTGDIGALICTSSLELGIDVGNTELVLQYNSPRDPSRLSQRLGRSGHRLRATAIGRVVASEPVELLEAAVVARRTLAGELEPSRIREAPLAVLANQLIAWTVCDKSVDRQAMLGAARRAWPFRELRGERLDELLALLDQLHQARPVENNVRQGPRALKYFHGNLSLIPDEKTMSVRDISTRRLIGRLDERFILDLAPGERIIFRGAAWEVLEIEEEVTVAPAPALGELPRWIGEDIPVPQSVAREVVERLATGDWEGLPLAPEACEALENFRTSVFKDGETPAPGRMTLERHERLLVLTHAGGTRLNRTLGMVLASLLTSRAGEACGFQSDPYRVILDLPVRLRAREVAETLRALRPGLGPLLRLAVRGSPALGPQLLHVARKMGAIAPDADVGRFGLRRLLAAYGDTPLYREAVERLLFHQLDEPGLEALATALADGKLEIVASAATPFGAGALEPYRDLLKPPRPGSAILAAVERRLRRTLLRLECLACDNSRRRRSGDVTAGELRCPKCSGQMIALLHPLEAERGVPARQRERAASLARTHGPRAALVLAGRGVGPATAGRILRRQLPDDQLVQAIMESEITYARTRRFWD</sequence>
<keyword evidence="2" id="KW-0227">DNA damage</keyword>
<dbReference type="InterPro" id="IPR052511">
    <property type="entry name" value="ATP-dep_Helicase"/>
</dbReference>
<dbReference type="InterPro" id="IPR001650">
    <property type="entry name" value="Helicase_C-like"/>
</dbReference>